<name>A0AC34F7C1_9BILA</name>
<dbReference type="Proteomes" id="UP000887579">
    <property type="component" value="Unplaced"/>
</dbReference>
<accession>A0AC34F7C1</accession>
<proteinExistence type="predicted"/>
<evidence type="ECO:0000313" key="2">
    <source>
        <dbReference type="WBParaSite" id="ES5_v2.g13007.t1"/>
    </source>
</evidence>
<organism evidence="1 2">
    <name type="scientific">Panagrolaimus sp. ES5</name>
    <dbReference type="NCBI Taxonomy" id="591445"/>
    <lineage>
        <taxon>Eukaryota</taxon>
        <taxon>Metazoa</taxon>
        <taxon>Ecdysozoa</taxon>
        <taxon>Nematoda</taxon>
        <taxon>Chromadorea</taxon>
        <taxon>Rhabditida</taxon>
        <taxon>Tylenchina</taxon>
        <taxon>Panagrolaimomorpha</taxon>
        <taxon>Panagrolaimoidea</taxon>
        <taxon>Panagrolaimidae</taxon>
        <taxon>Panagrolaimus</taxon>
    </lineage>
</organism>
<evidence type="ECO:0000313" key="1">
    <source>
        <dbReference type="Proteomes" id="UP000887579"/>
    </source>
</evidence>
<dbReference type="WBParaSite" id="ES5_v2.g13007.t1">
    <property type="protein sequence ID" value="ES5_v2.g13007.t1"/>
    <property type="gene ID" value="ES5_v2.g13007"/>
</dbReference>
<reference evidence="2" key="1">
    <citation type="submission" date="2022-11" db="UniProtKB">
        <authorList>
            <consortium name="WormBaseParasite"/>
        </authorList>
    </citation>
    <scope>IDENTIFICATION</scope>
</reference>
<sequence>MIAYFLVITFCFINSVWSFGFDLSVSCYHGESQNNKSTSVVMKCPSMYCLKFTVICNDYMAVTCYNESDPMSLFKAFPTAMKHYKNDPETAIFESCRWTKCNAFNNTENFISIPKPPTTFDQFLSTKVPKEKPYRELQNKIRYVYSQQENETYKVIFDTVKTSKLAWISLDLRMKDNSTVRRKFDIDFVNGKVKLLKWIQQSNFTKPGGKLNFTIEYTTEGTNIFINEQFFQSLDKKVTDILYLTYGGEMVYSNGTSTTFGPYGYDLNLGDDSPEFHSNLIPAKKQVSTKIVNSPKLNVTSINWEEDTSYILIPMISLKSFEKLNVELRADYKVNSNLVKIQVQAISSNTTTSNDINYHVIIWSRNDNNWNTYGKVIVKNCKKPNLFLTSGYASFYCDNKSKFSAAIYTEITNDEIKNFYCNAKVQKFTCLK</sequence>
<protein>
    <submittedName>
        <fullName evidence="2">Uncharacterized protein</fullName>
    </submittedName>
</protein>